<organism evidence="1 2">
    <name type="scientific">Pyrobaculum oguniense (strain DSM 13380 / JCM 10595 / TE7)</name>
    <dbReference type="NCBI Taxonomy" id="698757"/>
    <lineage>
        <taxon>Archaea</taxon>
        <taxon>Thermoproteota</taxon>
        <taxon>Thermoprotei</taxon>
        <taxon>Thermoproteales</taxon>
        <taxon>Thermoproteaceae</taxon>
        <taxon>Pyrobaculum</taxon>
    </lineage>
</organism>
<dbReference type="KEGG" id="pog:Pogu_1558"/>
<name>H6Q956_PYROT</name>
<dbReference type="HOGENOM" id="CLU_2191129_0_0_2"/>
<dbReference type="AlphaFoldDB" id="H6Q956"/>
<proteinExistence type="predicted"/>
<evidence type="ECO:0000313" key="2">
    <source>
        <dbReference type="Proteomes" id="UP000009062"/>
    </source>
</evidence>
<sequence>MALSSSPNQPWGYISAAHCIESRVGVSIYQPTKGSDTYIGTSRADKISVSLDAYAIDISDKSIISNYVISLPAGARYAILKYYTDSELGSMIGDALCKTGRTTLTVET</sequence>
<protein>
    <submittedName>
        <fullName evidence="1">Uncharacterized protein</fullName>
    </submittedName>
</protein>
<dbReference type="STRING" id="698757.Pogu_1558"/>
<dbReference type="eggNOG" id="arCOG03377">
    <property type="taxonomic scope" value="Archaea"/>
</dbReference>
<gene>
    <name evidence="1" type="ordered locus">Pogu_1558</name>
</gene>
<accession>H6Q956</accession>
<reference evidence="1 2" key="1">
    <citation type="journal article" date="2012" name="Stand. Genomic Sci.">
        <title>Complete genome sequence of Pyrobaculum oguniense.</title>
        <authorList>
            <person name="Bernick D.L."/>
            <person name="Karplus K."/>
            <person name="Lui L.M."/>
            <person name="Coker J.K."/>
            <person name="Murphy J.N."/>
            <person name="Chan P.P."/>
            <person name="Cozen A.E."/>
            <person name="Lowe T.M."/>
        </authorList>
    </citation>
    <scope>NUCLEOTIDE SEQUENCE [LARGE SCALE GENOMIC DNA]</scope>
    <source>
        <strain evidence="1 2">TE7</strain>
    </source>
</reference>
<dbReference type="EMBL" id="CP003316">
    <property type="protein sequence ID" value="AFA39585.1"/>
    <property type="molecule type" value="Genomic_DNA"/>
</dbReference>
<dbReference type="Proteomes" id="UP000009062">
    <property type="component" value="Chromosome"/>
</dbReference>
<evidence type="ECO:0000313" key="1">
    <source>
        <dbReference type="EMBL" id="AFA39585.1"/>
    </source>
</evidence>
<keyword evidence="2" id="KW-1185">Reference proteome</keyword>